<proteinExistence type="predicted"/>
<dbReference type="Pfam" id="PF05402">
    <property type="entry name" value="PqqD"/>
    <property type="match status" value="1"/>
</dbReference>
<keyword evidence="2" id="KW-1185">Reference proteome</keyword>
<evidence type="ECO:0000313" key="2">
    <source>
        <dbReference type="Proteomes" id="UP000182762"/>
    </source>
</evidence>
<accession>A0A1I6BV78</accession>
<dbReference type="EMBL" id="FOXX01000014">
    <property type="protein sequence ID" value="SFQ84794.1"/>
    <property type="molecule type" value="Genomic_DNA"/>
</dbReference>
<dbReference type="Proteomes" id="UP000182762">
    <property type="component" value="Unassembled WGS sequence"/>
</dbReference>
<dbReference type="InterPro" id="IPR008792">
    <property type="entry name" value="PQQD"/>
</dbReference>
<name>A0A1I6BV78_9BACI</name>
<dbReference type="RefSeq" id="WP_061803936.1">
    <property type="nucleotide sequence ID" value="NZ_FOXX01000014.1"/>
</dbReference>
<comment type="caution">
    <text evidence="1">The sequence shown here is derived from an EMBL/GenBank/DDBJ whole genome shotgun (WGS) entry which is preliminary data.</text>
</comment>
<dbReference type="GeneID" id="93712829"/>
<evidence type="ECO:0000313" key="1">
    <source>
        <dbReference type="EMBL" id="SFQ84794.1"/>
    </source>
</evidence>
<reference evidence="1 2" key="1">
    <citation type="submission" date="2016-10" db="EMBL/GenBank/DDBJ databases">
        <authorList>
            <person name="Varghese N."/>
            <person name="Submissions S."/>
        </authorList>
    </citation>
    <scope>NUCLEOTIDE SEQUENCE [LARGE SCALE GENOMIC DNA]</scope>
    <source>
        <strain evidence="1 2">DSM 13796</strain>
    </source>
</reference>
<protein>
    <submittedName>
        <fullName evidence="1">Coenzyme PQQ synthesis protein D (PqqD)</fullName>
    </submittedName>
</protein>
<gene>
    <name evidence="1" type="ORF">SAMN02745910_04283</name>
</gene>
<sequence>MYRSSKQVKVSTLYGDTILLNTNTGEYLSFNETGQLFWQALINNKNEDEALQTLLGQIDASLDTLESSLDKFKDKLLQANLIEKI</sequence>
<organism evidence="1 2">
    <name type="scientific">Priestia endophytica DSM 13796</name>
    <dbReference type="NCBI Taxonomy" id="1121089"/>
    <lineage>
        <taxon>Bacteria</taxon>
        <taxon>Bacillati</taxon>
        <taxon>Bacillota</taxon>
        <taxon>Bacilli</taxon>
        <taxon>Bacillales</taxon>
        <taxon>Bacillaceae</taxon>
        <taxon>Priestia</taxon>
    </lineage>
</organism>